<reference evidence="1" key="2">
    <citation type="submission" date="2014-07" db="EMBL/GenBank/DDBJ databases">
        <authorList>
            <person name="Hull J."/>
        </authorList>
    </citation>
    <scope>NUCLEOTIDE SEQUENCE</scope>
</reference>
<feature type="non-terminal residue" evidence="1">
    <location>
        <position position="103"/>
    </location>
</feature>
<name>A0A0A9YMI8_LYGHE</name>
<organism evidence="1">
    <name type="scientific">Lygus hesperus</name>
    <name type="common">Western plant bug</name>
    <dbReference type="NCBI Taxonomy" id="30085"/>
    <lineage>
        <taxon>Eukaryota</taxon>
        <taxon>Metazoa</taxon>
        <taxon>Ecdysozoa</taxon>
        <taxon>Arthropoda</taxon>
        <taxon>Hexapoda</taxon>
        <taxon>Insecta</taxon>
        <taxon>Pterygota</taxon>
        <taxon>Neoptera</taxon>
        <taxon>Paraneoptera</taxon>
        <taxon>Hemiptera</taxon>
        <taxon>Heteroptera</taxon>
        <taxon>Panheteroptera</taxon>
        <taxon>Cimicomorpha</taxon>
        <taxon>Miridae</taxon>
        <taxon>Mirini</taxon>
        <taxon>Lygus</taxon>
    </lineage>
</organism>
<evidence type="ECO:0000313" key="1">
    <source>
        <dbReference type="EMBL" id="JAG32318.1"/>
    </source>
</evidence>
<reference evidence="1" key="1">
    <citation type="journal article" date="2014" name="PLoS ONE">
        <title>Transcriptome-Based Identification of ABC Transporters in the Western Tarnished Plant Bug Lygus hesperus.</title>
        <authorList>
            <person name="Hull J.J."/>
            <person name="Chaney K."/>
            <person name="Geib S.M."/>
            <person name="Fabrick J.A."/>
            <person name="Brent C.S."/>
            <person name="Walsh D."/>
            <person name="Lavine L.C."/>
        </authorList>
    </citation>
    <scope>NUCLEOTIDE SEQUENCE</scope>
</reference>
<protein>
    <submittedName>
        <fullName evidence="1">Peptide deformylase</fullName>
    </submittedName>
</protein>
<dbReference type="AlphaFoldDB" id="A0A0A9YMI8"/>
<gene>
    <name evidence="1" type="primary">def_7</name>
    <name evidence="1" type="ORF">CM83_8890</name>
</gene>
<proteinExistence type="predicted"/>
<dbReference type="EMBL" id="GBHO01011286">
    <property type="protein sequence ID" value="JAG32318.1"/>
    <property type="molecule type" value="Transcribed_RNA"/>
</dbReference>
<sequence>MVSMECGCVPSEDGDVDTLLALCVQEVMDTKTTLFGELVVDVIHVYYNHTCVRELCERCFKRVTTAVSFSTQKTAVGVVPRAVEGFWCAHAYMCTVAFSFAAV</sequence>
<accession>A0A0A9YMI8</accession>